<organism evidence="1 2">
    <name type="scientific">Nocardioides lentus</name>
    <dbReference type="NCBI Taxonomy" id="338077"/>
    <lineage>
        <taxon>Bacteria</taxon>
        <taxon>Bacillati</taxon>
        <taxon>Actinomycetota</taxon>
        <taxon>Actinomycetes</taxon>
        <taxon>Propionibacteriales</taxon>
        <taxon>Nocardioidaceae</taxon>
        <taxon>Nocardioides</taxon>
    </lineage>
</organism>
<name>A0ABN2PME6_9ACTN</name>
<evidence type="ECO:0000313" key="2">
    <source>
        <dbReference type="Proteomes" id="UP001501612"/>
    </source>
</evidence>
<dbReference type="Proteomes" id="UP001501612">
    <property type="component" value="Unassembled WGS sequence"/>
</dbReference>
<evidence type="ECO:0000313" key="1">
    <source>
        <dbReference type="EMBL" id="GAA1924914.1"/>
    </source>
</evidence>
<protein>
    <submittedName>
        <fullName evidence="1">Uncharacterized protein</fullName>
    </submittedName>
</protein>
<proteinExistence type="predicted"/>
<comment type="caution">
    <text evidence="1">The sequence shown here is derived from an EMBL/GenBank/DDBJ whole genome shotgun (WGS) entry which is preliminary data.</text>
</comment>
<gene>
    <name evidence="1" type="ORF">GCM10009737_28280</name>
</gene>
<accession>A0ABN2PME6</accession>
<sequence length="85" mass="9107">MPRSRSGPHRGPSRRVADPLAVVTDSRERLEHALAEVIRSGATEQRLLDAEQADRASSSVAAFAEVLAGAFERLDADAARRLAGN</sequence>
<keyword evidence="2" id="KW-1185">Reference proteome</keyword>
<dbReference type="EMBL" id="BAAAMY010000006">
    <property type="protein sequence ID" value="GAA1924914.1"/>
    <property type="molecule type" value="Genomic_DNA"/>
</dbReference>
<reference evidence="1 2" key="1">
    <citation type="journal article" date="2019" name="Int. J. Syst. Evol. Microbiol.">
        <title>The Global Catalogue of Microorganisms (GCM) 10K type strain sequencing project: providing services to taxonomists for standard genome sequencing and annotation.</title>
        <authorList>
            <consortium name="The Broad Institute Genomics Platform"/>
            <consortium name="The Broad Institute Genome Sequencing Center for Infectious Disease"/>
            <person name="Wu L."/>
            <person name="Ma J."/>
        </authorList>
    </citation>
    <scope>NUCLEOTIDE SEQUENCE [LARGE SCALE GENOMIC DNA]</scope>
    <source>
        <strain evidence="1 2">JCM 14046</strain>
    </source>
</reference>